<dbReference type="PANTHER" id="PTHR35841:SF1">
    <property type="entry name" value="PHOSPHONATES-BINDING PERIPLASMIC PROTEIN"/>
    <property type="match status" value="1"/>
</dbReference>
<gene>
    <name evidence="2" type="ORF">EDC63_11359</name>
</gene>
<evidence type="ECO:0000313" key="3">
    <source>
        <dbReference type="Proteomes" id="UP000295367"/>
    </source>
</evidence>
<comment type="caution">
    <text evidence="2">The sequence shown here is derived from an EMBL/GenBank/DDBJ whole genome shotgun (WGS) entry which is preliminary data.</text>
</comment>
<accession>A0A4R3Y270</accession>
<dbReference type="EMBL" id="SMCO01000013">
    <property type="protein sequence ID" value="TCV84123.1"/>
    <property type="molecule type" value="Genomic_DNA"/>
</dbReference>
<proteinExistence type="predicted"/>
<name>A0A4R3Y270_9PROT</name>
<dbReference type="Gene3D" id="3.40.190.10">
    <property type="entry name" value="Periplasmic binding protein-like II"/>
    <property type="match status" value="2"/>
</dbReference>
<reference evidence="2 3" key="1">
    <citation type="submission" date="2019-03" db="EMBL/GenBank/DDBJ databases">
        <title>Genomic Encyclopedia of Type Strains, Phase IV (KMG-IV): sequencing the most valuable type-strain genomes for metagenomic binning, comparative biology and taxonomic classification.</title>
        <authorList>
            <person name="Goeker M."/>
        </authorList>
    </citation>
    <scope>NUCLEOTIDE SEQUENCE [LARGE SCALE GENOMIC DNA]</scope>
    <source>
        <strain evidence="2 3">DSM 100309</strain>
    </source>
</reference>
<dbReference type="OrthoDB" id="8557650at2"/>
<sequence length="269" mass="30153">MKKIQFMGVFLAALICMPAWASDILIIGIQDYNRSPIMVVREYQGLTNYLSKALKHPVRVETVKTRDEYLKKAHAKRFAFMYGPPSMIMRAAKQSGYQPVVKIPGLLSASFMSLASTGIAFPEDMKGKRIGFTDKDSMITQMAIAQLKEMKIDPEKYFKSVQYYNDVDGVLSAMKFNLIDIGVANSGLLNVWTGKGNDVNLVLQGKGMPHLTFAVRNDLPADIKEAVTQALLKAHLDSEGQDYFKYSSFPNFEPAKPADYDELVKFLQI</sequence>
<evidence type="ECO:0000256" key="1">
    <source>
        <dbReference type="SAM" id="SignalP"/>
    </source>
</evidence>
<dbReference type="PANTHER" id="PTHR35841">
    <property type="entry name" value="PHOSPHONATES-BINDING PERIPLASMIC PROTEIN"/>
    <property type="match status" value="1"/>
</dbReference>
<evidence type="ECO:0000313" key="2">
    <source>
        <dbReference type="EMBL" id="TCV84123.1"/>
    </source>
</evidence>
<organism evidence="2 3">
    <name type="scientific">Sulfurirhabdus autotrophica</name>
    <dbReference type="NCBI Taxonomy" id="1706046"/>
    <lineage>
        <taxon>Bacteria</taxon>
        <taxon>Pseudomonadati</taxon>
        <taxon>Pseudomonadota</taxon>
        <taxon>Betaproteobacteria</taxon>
        <taxon>Nitrosomonadales</taxon>
        <taxon>Sulfuricellaceae</taxon>
        <taxon>Sulfurirhabdus</taxon>
    </lineage>
</organism>
<protein>
    <submittedName>
        <fullName evidence="2">ABC-type phosphate/phosphonate transport system substrate-binding protein</fullName>
    </submittedName>
</protein>
<dbReference type="Proteomes" id="UP000295367">
    <property type="component" value="Unassembled WGS sequence"/>
</dbReference>
<dbReference type="SUPFAM" id="SSF53850">
    <property type="entry name" value="Periplasmic binding protein-like II"/>
    <property type="match status" value="1"/>
</dbReference>
<keyword evidence="3" id="KW-1185">Reference proteome</keyword>
<feature type="chain" id="PRO_5020219598" evidence="1">
    <location>
        <begin position="22"/>
        <end position="269"/>
    </location>
</feature>
<dbReference type="AlphaFoldDB" id="A0A4R3Y270"/>
<dbReference type="RefSeq" id="WP_124945103.1">
    <property type="nucleotide sequence ID" value="NZ_BHVT01000008.1"/>
</dbReference>
<keyword evidence="1" id="KW-0732">Signal</keyword>
<dbReference type="Pfam" id="PF12974">
    <property type="entry name" value="Phosphonate-bd"/>
    <property type="match status" value="1"/>
</dbReference>
<feature type="signal peptide" evidence="1">
    <location>
        <begin position="1"/>
        <end position="21"/>
    </location>
</feature>